<protein>
    <submittedName>
        <fullName evidence="2">Uncharacterized protein</fullName>
    </submittedName>
</protein>
<dbReference type="EMBL" id="BMAO01000395">
    <property type="protein sequence ID" value="GFQ66623.1"/>
    <property type="molecule type" value="Genomic_DNA"/>
</dbReference>
<organism evidence="2 3">
    <name type="scientific">Trichonephila clavata</name>
    <name type="common">Joro spider</name>
    <name type="synonym">Nephila clavata</name>
    <dbReference type="NCBI Taxonomy" id="2740835"/>
    <lineage>
        <taxon>Eukaryota</taxon>
        <taxon>Metazoa</taxon>
        <taxon>Ecdysozoa</taxon>
        <taxon>Arthropoda</taxon>
        <taxon>Chelicerata</taxon>
        <taxon>Arachnida</taxon>
        <taxon>Araneae</taxon>
        <taxon>Araneomorphae</taxon>
        <taxon>Entelegynae</taxon>
        <taxon>Araneoidea</taxon>
        <taxon>Nephilidae</taxon>
        <taxon>Trichonephila</taxon>
    </lineage>
</organism>
<keyword evidence="3" id="KW-1185">Reference proteome</keyword>
<evidence type="ECO:0000313" key="3">
    <source>
        <dbReference type="Proteomes" id="UP000887116"/>
    </source>
</evidence>
<comment type="caution">
    <text evidence="2">The sequence shown here is derived from an EMBL/GenBank/DDBJ whole genome shotgun (WGS) entry which is preliminary data.</text>
</comment>
<accession>A0A8X6EZB0</accession>
<evidence type="ECO:0000313" key="2">
    <source>
        <dbReference type="EMBL" id="GFQ66623.1"/>
    </source>
</evidence>
<dbReference type="Proteomes" id="UP000887116">
    <property type="component" value="Unassembled WGS sequence"/>
</dbReference>
<dbReference type="AlphaFoldDB" id="A0A8X6EZB0"/>
<reference evidence="2" key="1">
    <citation type="submission" date="2020-07" db="EMBL/GenBank/DDBJ databases">
        <title>Multicomponent nature underlies the extraordinary mechanical properties of spider dragline silk.</title>
        <authorList>
            <person name="Kono N."/>
            <person name="Nakamura H."/>
            <person name="Mori M."/>
            <person name="Yoshida Y."/>
            <person name="Ohtoshi R."/>
            <person name="Malay A.D."/>
            <person name="Moran D.A.P."/>
            <person name="Tomita M."/>
            <person name="Numata K."/>
            <person name="Arakawa K."/>
        </authorList>
    </citation>
    <scope>NUCLEOTIDE SEQUENCE</scope>
</reference>
<proteinExistence type="predicted"/>
<name>A0A8X6EZB0_TRICU</name>
<sequence length="70" mass="7885">MQPSSGVPDGKTGVEQRFGTLELPDDLTSDVELQQPGHRRSSYGTLKTPKMTFALRLPTEWYYLIGKTKE</sequence>
<feature type="region of interest" description="Disordered" evidence="1">
    <location>
        <begin position="1"/>
        <end position="24"/>
    </location>
</feature>
<evidence type="ECO:0000256" key="1">
    <source>
        <dbReference type="SAM" id="MobiDB-lite"/>
    </source>
</evidence>
<gene>
    <name evidence="2" type="ORF">TNCT_252491</name>
</gene>